<dbReference type="InterPro" id="IPR013656">
    <property type="entry name" value="PAS_4"/>
</dbReference>
<dbReference type="InterPro" id="IPR003594">
    <property type="entry name" value="HATPase_dom"/>
</dbReference>
<keyword evidence="5" id="KW-0808">Transferase</keyword>
<keyword evidence="10" id="KW-1133">Transmembrane helix</keyword>
<dbReference type="SMART" id="SM00304">
    <property type="entry name" value="HAMP"/>
    <property type="match status" value="1"/>
</dbReference>
<dbReference type="InterPro" id="IPR005467">
    <property type="entry name" value="His_kinase_dom"/>
</dbReference>
<dbReference type="SUPFAM" id="SSF158472">
    <property type="entry name" value="HAMP domain-like"/>
    <property type="match status" value="1"/>
</dbReference>
<dbReference type="AlphaFoldDB" id="A0A4Q1SHF2"/>
<dbReference type="PANTHER" id="PTHR42878:SF7">
    <property type="entry name" value="SENSOR HISTIDINE KINASE GLRK"/>
    <property type="match status" value="1"/>
</dbReference>
<dbReference type="PROSITE" id="PS50885">
    <property type="entry name" value="HAMP"/>
    <property type="match status" value="1"/>
</dbReference>
<keyword evidence="10" id="KW-0472">Membrane</keyword>
<accession>A0A4Q1SHF2</accession>
<dbReference type="Gene3D" id="3.30.565.10">
    <property type="entry name" value="Histidine kinase-like ATPase, C-terminal domain"/>
    <property type="match status" value="1"/>
</dbReference>
<keyword evidence="15" id="KW-1185">Reference proteome</keyword>
<evidence type="ECO:0000256" key="6">
    <source>
        <dbReference type="ARBA" id="ARBA00022741"/>
    </source>
</evidence>
<sequence>MLTLYQRLLLGCLLLVALVTGVSMLVRASFVTIASLDADVHTADRALAAFSSVRAALAREELSAARAETDPAPQRYQDLIAQIHNTEQVFTAAIPTVAAFDPHVPLERLHAEHTNLTHRDHEGIRHIAPELEKLSGEVFIAFDALRSHHDAFVGGLEHRQDMLRARLISACGASIATALLITATMVVFIITPIRKTAKAARRIGQGDLQHRIEWRQKDDLGIIATELNKFAVRLRDLRETESGRLQMEHQLSDAVVQSIFEPVIVTDAKGHVLKLNQASMELLEGAPSDRMLLTNTPGGEKILSAVRRAVTMQRASTTEGEAAVLPLRIGRAQRSYRLRTTPMRDSEGRLLGAVTVLEDITEMQEVDRFKTRFLTVASQKLRDPLHRLRMSLYALAQGYAGELRPLQRDLITSAQDESEQLEDLMADLIEVGELETGRRQMKLDRLRPVDILQESAARHRAEARQKKIDLEVQAFADLAYVEADRRAMRSILDNLVLNALRYTSEGGVIQLSATEIKDGVQFFVRDSGRGIEAERLPTIFGRFSQDSSGTGLGLALVRRLVESMSGQVSVESKLGHGTTFSFTLPTANQLASRHTVEVG</sequence>
<dbReference type="InterPro" id="IPR003661">
    <property type="entry name" value="HisK_dim/P_dom"/>
</dbReference>
<feature type="domain" description="HAMP" evidence="13">
    <location>
        <begin position="187"/>
        <end position="239"/>
    </location>
</feature>
<dbReference type="GO" id="GO:0016020">
    <property type="term" value="C:membrane"/>
    <property type="evidence" value="ECO:0007669"/>
    <property type="project" value="UniProtKB-SubCell"/>
</dbReference>
<dbReference type="InterPro" id="IPR050351">
    <property type="entry name" value="BphY/WalK/GraS-like"/>
</dbReference>
<keyword evidence="8" id="KW-0067">ATP-binding</keyword>
<feature type="transmembrane region" description="Helical" evidence="10">
    <location>
        <begin position="167"/>
        <end position="193"/>
    </location>
</feature>
<dbReference type="Proteomes" id="UP000290253">
    <property type="component" value="Unassembled WGS sequence"/>
</dbReference>
<dbReference type="Pfam" id="PF00672">
    <property type="entry name" value="HAMP"/>
    <property type="match status" value="1"/>
</dbReference>
<dbReference type="GO" id="GO:0000155">
    <property type="term" value="F:phosphorelay sensor kinase activity"/>
    <property type="evidence" value="ECO:0007669"/>
    <property type="project" value="InterPro"/>
</dbReference>
<organism evidence="14 15">
    <name type="scientific">Silvibacterium dinghuense</name>
    <dbReference type="NCBI Taxonomy" id="1560006"/>
    <lineage>
        <taxon>Bacteria</taxon>
        <taxon>Pseudomonadati</taxon>
        <taxon>Acidobacteriota</taxon>
        <taxon>Terriglobia</taxon>
        <taxon>Terriglobales</taxon>
        <taxon>Acidobacteriaceae</taxon>
        <taxon>Silvibacterium</taxon>
    </lineage>
</organism>
<dbReference type="RefSeq" id="WP_129206570.1">
    <property type="nucleotide sequence ID" value="NZ_BMGU01000001.1"/>
</dbReference>
<dbReference type="InterPro" id="IPR036890">
    <property type="entry name" value="HATPase_C_sf"/>
</dbReference>
<evidence type="ECO:0000256" key="5">
    <source>
        <dbReference type="ARBA" id="ARBA00022679"/>
    </source>
</evidence>
<evidence type="ECO:0000259" key="11">
    <source>
        <dbReference type="PROSITE" id="PS50109"/>
    </source>
</evidence>
<dbReference type="InterPro" id="IPR004358">
    <property type="entry name" value="Sig_transdc_His_kin-like_C"/>
</dbReference>
<evidence type="ECO:0000256" key="2">
    <source>
        <dbReference type="ARBA" id="ARBA00004370"/>
    </source>
</evidence>
<dbReference type="Pfam" id="PF00512">
    <property type="entry name" value="HisKA"/>
    <property type="match status" value="1"/>
</dbReference>
<dbReference type="OrthoDB" id="9813151at2"/>
<dbReference type="Gene3D" id="6.10.340.10">
    <property type="match status" value="1"/>
</dbReference>
<protein>
    <recommendedName>
        <fullName evidence="3">histidine kinase</fullName>
        <ecNumber evidence="3">2.7.13.3</ecNumber>
    </recommendedName>
</protein>
<dbReference type="InterPro" id="IPR000700">
    <property type="entry name" value="PAS-assoc_C"/>
</dbReference>
<dbReference type="Pfam" id="PF02518">
    <property type="entry name" value="HATPase_c"/>
    <property type="match status" value="1"/>
</dbReference>
<dbReference type="SMART" id="SM00388">
    <property type="entry name" value="HisKA"/>
    <property type="match status" value="1"/>
</dbReference>
<keyword evidence="10" id="KW-0812">Transmembrane</keyword>
<evidence type="ECO:0000256" key="3">
    <source>
        <dbReference type="ARBA" id="ARBA00012438"/>
    </source>
</evidence>
<dbReference type="GO" id="GO:0005524">
    <property type="term" value="F:ATP binding"/>
    <property type="evidence" value="ECO:0007669"/>
    <property type="project" value="UniProtKB-KW"/>
</dbReference>
<dbReference type="SMART" id="SM00387">
    <property type="entry name" value="HATPase_c"/>
    <property type="match status" value="1"/>
</dbReference>
<dbReference type="Pfam" id="PF08448">
    <property type="entry name" value="PAS_4"/>
    <property type="match status" value="1"/>
</dbReference>
<dbReference type="InterPro" id="IPR036097">
    <property type="entry name" value="HisK_dim/P_sf"/>
</dbReference>
<evidence type="ECO:0000256" key="10">
    <source>
        <dbReference type="SAM" id="Phobius"/>
    </source>
</evidence>
<comment type="catalytic activity">
    <reaction evidence="1">
        <text>ATP + protein L-histidine = ADP + protein N-phospho-L-histidine.</text>
        <dbReference type="EC" id="2.7.13.3"/>
    </reaction>
</comment>
<evidence type="ECO:0000256" key="8">
    <source>
        <dbReference type="ARBA" id="ARBA00022840"/>
    </source>
</evidence>
<dbReference type="Gene3D" id="3.30.450.20">
    <property type="entry name" value="PAS domain"/>
    <property type="match status" value="1"/>
</dbReference>
<comment type="caution">
    <text evidence="14">The sequence shown here is derived from an EMBL/GenBank/DDBJ whole genome shotgun (WGS) entry which is preliminary data.</text>
</comment>
<evidence type="ECO:0000313" key="15">
    <source>
        <dbReference type="Proteomes" id="UP000290253"/>
    </source>
</evidence>
<dbReference type="PROSITE" id="PS50109">
    <property type="entry name" value="HIS_KIN"/>
    <property type="match status" value="1"/>
</dbReference>
<dbReference type="EMBL" id="SDMK01000001">
    <property type="protein sequence ID" value="RXS96787.1"/>
    <property type="molecule type" value="Genomic_DNA"/>
</dbReference>
<feature type="domain" description="PAC" evidence="12">
    <location>
        <begin position="318"/>
        <end position="372"/>
    </location>
</feature>
<evidence type="ECO:0000313" key="14">
    <source>
        <dbReference type="EMBL" id="RXS96787.1"/>
    </source>
</evidence>
<dbReference type="PROSITE" id="PS50113">
    <property type="entry name" value="PAC"/>
    <property type="match status" value="1"/>
</dbReference>
<proteinExistence type="predicted"/>
<evidence type="ECO:0000259" key="12">
    <source>
        <dbReference type="PROSITE" id="PS50113"/>
    </source>
</evidence>
<feature type="domain" description="Histidine kinase" evidence="11">
    <location>
        <begin position="376"/>
        <end position="588"/>
    </location>
</feature>
<dbReference type="InterPro" id="IPR003660">
    <property type="entry name" value="HAMP_dom"/>
</dbReference>
<comment type="subcellular location">
    <subcellularLocation>
        <location evidence="2">Membrane</location>
    </subcellularLocation>
</comment>
<evidence type="ECO:0000256" key="9">
    <source>
        <dbReference type="ARBA" id="ARBA00023012"/>
    </source>
</evidence>
<gene>
    <name evidence="14" type="ORF">ESZ00_02220</name>
</gene>
<dbReference type="Gene3D" id="1.10.287.130">
    <property type="match status" value="1"/>
</dbReference>
<dbReference type="PRINTS" id="PR00344">
    <property type="entry name" value="BCTRLSENSOR"/>
</dbReference>
<dbReference type="GO" id="GO:0007234">
    <property type="term" value="P:osmosensory signaling via phosphorelay pathway"/>
    <property type="evidence" value="ECO:0007669"/>
    <property type="project" value="TreeGrafter"/>
</dbReference>
<dbReference type="GO" id="GO:0000156">
    <property type="term" value="F:phosphorelay response regulator activity"/>
    <property type="evidence" value="ECO:0007669"/>
    <property type="project" value="TreeGrafter"/>
</dbReference>
<dbReference type="SUPFAM" id="SSF55874">
    <property type="entry name" value="ATPase domain of HSP90 chaperone/DNA topoisomerase II/histidine kinase"/>
    <property type="match status" value="1"/>
</dbReference>
<dbReference type="InterPro" id="IPR035965">
    <property type="entry name" value="PAS-like_dom_sf"/>
</dbReference>
<evidence type="ECO:0000256" key="7">
    <source>
        <dbReference type="ARBA" id="ARBA00022777"/>
    </source>
</evidence>
<dbReference type="GO" id="GO:0030295">
    <property type="term" value="F:protein kinase activator activity"/>
    <property type="evidence" value="ECO:0007669"/>
    <property type="project" value="TreeGrafter"/>
</dbReference>
<keyword evidence="9" id="KW-0902">Two-component regulatory system</keyword>
<dbReference type="CDD" id="cd00082">
    <property type="entry name" value="HisKA"/>
    <property type="match status" value="1"/>
</dbReference>
<evidence type="ECO:0000259" key="13">
    <source>
        <dbReference type="PROSITE" id="PS50885"/>
    </source>
</evidence>
<dbReference type="FunFam" id="3.30.565.10:FF:000006">
    <property type="entry name" value="Sensor histidine kinase WalK"/>
    <property type="match status" value="1"/>
</dbReference>
<evidence type="ECO:0000256" key="4">
    <source>
        <dbReference type="ARBA" id="ARBA00022553"/>
    </source>
</evidence>
<evidence type="ECO:0000256" key="1">
    <source>
        <dbReference type="ARBA" id="ARBA00000085"/>
    </source>
</evidence>
<dbReference type="SUPFAM" id="SSF55785">
    <property type="entry name" value="PYP-like sensor domain (PAS domain)"/>
    <property type="match status" value="1"/>
</dbReference>
<dbReference type="CDD" id="cd06225">
    <property type="entry name" value="HAMP"/>
    <property type="match status" value="1"/>
</dbReference>
<dbReference type="SUPFAM" id="SSF47384">
    <property type="entry name" value="Homodimeric domain of signal transducing histidine kinase"/>
    <property type="match status" value="1"/>
</dbReference>
<keyword evidence="7" id="KW-0418">Kinase</keyword>
<dbReference type="EC" id="2.7.13.3" evidence="3"/>
<name>A0A4Q1SHF2_9BACT</name>
<keyword evidence="6" id="KW-0547">Nucleotide-binding</keyword>
<dbReference type="PANTHER" id="PTHR42878">
    <property type="entry name" value="TWO-COMPONENT HISTIDINE KINASE"/>
    <property type="match status" value="1"/>
</dbReference>
<reference evidence="14 15" key="1">
    <citation type="journal article" date="2016" name="Int. J. Syst. Evol. Microbiol.">
        <title>Acidipila dinghuensis sp. nov., an acidobacterium isolated from forest soil.</title>
        <authorList>
            <person name="Jiang Y.W."/>
            <person name="Wang J."/>
            <person name="Chen M.H."/>
            <person name="Lv Y.Y."/>
            <person name="Qiu L.H."/>
        </authorList>
    </citation>
    <scope>NUCLEOTIDE SEQUENCE [LARGE SCALE GENOMIC DNA]</scope>
    <source>
        <strain evidence="14 15">DHOF10</strain>
    </source>
</reference>
<keyword evidence="4" id="KW-0597">Phosphoprotein</keyword>